<keyword evidence="6" id="KW-0346">Stress response</keyword>
<dbReference type="InterPro" id="IPR002942">
    <property type="entry name" value="S4_RNA-bd"/>
</dbReference>
<evidence type="ECO:0000256" key="2">
    <source>
        <dbReference type="ARBA" id="ARBA00022884"/>
    </source>
</evidence>
<dbReference type="Pfam" id="PF01479">
    <property type="entry name" value="S4"/>
    <property type="match status" value="1"/>
</dbReference>
<dbReference type="InterPro" id="IPR025708">
    <property type="entry name" value="HSP15"/>
</dbReference>
<dbReference type="GO" id="GO:0034605">
    <property type="term" value="P:cellular response to heat"/>
    <property type="evidence" value="ECO:0007669"/>
    <property type="project" value="InterPro"/>
</dbReference>
<name>A0A7W5DRS7_9PORP</name>
<sequence>MGNEIRIDKWLWTMRLFKTRSLAADYCKKGRVMMHGISMKPSHMVKEGDIIQLRRPPVMFSFRIIAISPNRLSAKFVSNFMENVTPLDQFELLEVSHISGFVDRDRGLGRPTKKERRDLDFFTDQNYADFLSFDDEDEE</sequence>
<dbReference type="PROSITE" id="PS50889">
    <property type="entry name" value="S4"/>
    <property type="match status" value="1"/>
</dbReference>
<feature type="domain" description="RNA-binding S4" evidence="5">
    <location>
        <begin position="5"/>
        <end position="64"/>
    </location>
</feature>
<evidence type="ECO:0000256" key="4">
    <source>
        <dbReference type="PROSITE-ProRule" id="PRU00182"/>
    </source>
</evidence>
<evidence type="ECO:0000313" key="6">
    <source>
        <dbReference type="EMBL" id="MBB3187919.1"/>
    </source>
</evidence>
<evidence type="ECO:0000313" key="7">
    <source>
        <dbReference type="Proteomes" id="UP000544222"/>
    </source>
</evidence>
<comment type="similarity">
    <text evidence="1">Belongs to the HSP15 family.</text>
</comment>
<evidence type="ECO:0000259" key="5">
    <source>
        <dbReference type="SMART" id="SM00363"/>
    </source>
</evidence>
<dbReference type="RefSeq" id="WP_183413728.1">
    <property type="nucleotide sequence ID" value="NZ_JACHYB010000002.1"/>
</dbReference>
<dbReference type="GO" id="GO:0003727">
    <property type="term" value="F:single-stranded RNA binding"/>
    <property type="evidence" value="ECO:0007669"/>
    <property type="project" value="InterPro"/>
</dbReference>
<evidence type="ECO:0000256" key="3">
    <source>
        <dbReference type="ARBA" id="ARBA00023125"/>
    </source>
</evidence>
<dbReference type="SMART" id="SM00363">
    <property type="entry name" value="S4"/>
    <property type="match status" value="1"/>
</dbReference>
<organism evidence="6 7">
    <name type="scientific">Microbacter margulisiae</name>
    <dbReference type="NCBI Taxonomy" id="1350067"/>
    <lineage>
        <taxon>Bacteria</taxon>
        <taxon>Pseudomonadati</taxon>
        <taxon>Bacteroidota</taxon>
        <taxon>Bacteroidia</taxon>
        <taxon>Bacteroidales</taxon>
        <taxon>Porphyromonadaceae</taxon>
        <taxon>Microbacter</taxon>
    </lineage>
</organism>
<dbReference type="GO" id="GO:0043023">
    <property type="term" value="F:ribosomal large subunit binding"/>
    <property type="evidence" value="ECO:0007669"/>
    <property type="project" value="InterPro"/>
</dbReference>
<gene>
    <name evidence="6" type="ORF">FHX64_002117</name>
</gene>
<comment type="caution">
    <text evidence="6">The sequence shown here is derived from an EMBL/GenBank/DDBJ whole genome shotgun (WGS) entry which is preliminary data.</text>
</comment>
<evidence type="ECO:0000256" key="1">
    <source>
        <dbReference type="ARBA" id="ARBA00008396"/>
    </source>
</evidence>
<reference evidence="6 7" key="1">
    <citation type="submission" date="2020-08" db="EMBL/GenBank/DDBJ databases">
        <title>Genomic Encyclopedia of Type Strains, Phase IV (KMG-IV): sequencing the most valuable type-strain genomes for metagenomic binning, comparative biology and taxonomic classification.</title>
        <authorList>
            <person name="Goeker M."/>
        </authorList>
    </citation>
    <scope>NUCLEOTIDE SEQUENCE [LARGE SCALE GENOMIC DNA]</scope>
    <source>
        <strain evidence="6 7">DSM 27471</strain>
    </source>
</reference>
<dbReference type="Gene3D" id="3.10.290.10">
    <property type="entry name" value="RNA-binding S4 domain"/>
    <property type="match status" value="1"/>
</dbReference>
<dbReference type="EMBL" id="JACHYB010000002">
    <property type="protein sequence ID" value="MBB3187919.1"/>
    <property type="molecule type" value="Genomic_DNA"/>
</dbReference>
<dbReference type="PIRSF" id="PIRSF016821">
    <property type="entry name" value="HSP15"/>
    <property type="match status" value="1"/>
</dbReference>
<dbReference type="AlphaFoldDB" id="A0A7W5DRS7"/>
<accession>A0A7W5DRS7</accession>
<keyword evidence="3" id="KW-0238">DNA-binding</keyword>
<dbReference type="InterPro" id="IPR036986">
    <property type="entry name" value="S4_RNA-bd_sf"/>
</dbReference>
<dbReference type="Proteomes" id="UP000544222">
    <property type="component" value="Unassembled WGS sequence"/>
</dbReference>
<dbReference type="SUPFAM" id="SSF55174">
    <property type="entry name" value="Alpha-L RNA-binding motif"/>
    <property type="match status" value="1"/>
</dbReference>
<keyword evidence="7" id="KW-1185">Reference proteome</keyword>
<dbReference type="GO" id="GO:0003677">
    <property type="term" value="F:DNA binding"/>
    <property type="evidence" value="ECO:0007669"/>
    <property type="project" value="UniProtKB-KW"/>
</dbReference>
<dbReference type="CDD" id="cd00165">
    <property type="entry name" value="S4"/>
    <property type="match status" value="1"/>
</dbReference>
<proteinExistence type="inferred from homology"/>
<keyword evidence="2 4" id="KW-0694">RNA-binding</keyword>
<protein>
    <submittedName>
        <fullName evidence="6">Ribosome-associated heat shock protein Hsp15</fullName>
    </submittedName>
</protein>